<dbReference type="InterPro" id="IPR001870">
    <property type="entry name" value="B30.2/SPRY"/>
</dbReference>
<keyword evidence="5" id="KW-0547">Nucleotide-binding</keyword>
<keyword evidence="2" id="KW-0963">Cytoplasm</keyword>
<keyword evidence="6" id="KW-0067">ATP-binding</keyword>
<organism evidence="9 10">
    <name type="scientific">Sparus aurata</name>
    <name type="common">Gilthead sea bream</name>
    <dbReference type="NCBI Taxonomy" id="8175"/>
    <lineage>
        <taxon>Eukaryota</taxon>
        <taxon>Metazoa</taxon>
        <taxon>Chordata</taxon>
        <taxon>Craniata</taxon>
        <taxon>Vertebrata</taxon>
        <taxon>Euteleostomi</taxon>
        <taxon>Actinopterygii</taxon>
        <taxon>Neopterygii</taxon>
        <taxon>Teleostei</taxon>
        <taxon>Neoteleostei</taxon>
        <taxon>Acanthomorphata</taxon>
        <taxon>Eupercaria</taxon>
        <taxon>Spariformes</taxon>
        <taxon>Sparidae</taxon>
        <taxon>Sparus</taxon>
    </lineage>
</organism>
<dbReference type="Gene3D" id="2.60.120.920">
    <property type="match status" value="1"/>
</dbReference>
<evidence type="ECO:0000256" key="2">
    <source>
        <dbReference type="ARBA" id="ARBA00022490"/>
    </source>
</evidence>
<dbReference type="InterPro" id="IPR041075">
    <property type="entry name" value="NOD1/2_WH"/>
</dbReference>
<dbReference type="Pfam" id="PF17776">
    <property type="entry name" value="NLRC4_HD2"/>
    <property type="match status" value="1"/>
</dbReference>
<dbReference type="PROSITE" id="PS50837">
    <property type="entry name" value="NACHT"/>
    <property type="match status" value="1"/>
</dbReference>
<dbReference type="InterPro" id="IPR043136">
    <property type="entry name" value="B30.2/SPRY_sf"/>
</dbReference>
<reference evidence="9" key="2">
    <citation type="submission" date="2025-09" db="UniProtKB">
        <authorList>
            <consortium name="Ensembl"/>
        </authorList>
    </citation>
    <scope>IDENTIFICATION</scope>
</reference>
<sequence>MTKGVAGIGKTVLTQKFTLDWAEDKDNKDIQFTFPFTFRELNVLKEKKFSLVELVHHFFTETKEICSFEEFQVVFIFDGLDECRLPLDFHNTEILTDVRESTSVDVLLTNLIRGKLLPSARLWITTRPAAANQIPPGCVDMVTEVRGFTDPQKEEYFRKRFRDEEQASRIISHIKTSRSLHIMCHIPVFCWITATVLEDVLKTREGGDLPKTLTEMYIHFLVVQAKVKKVKYDGGAETDPHWTPESRKMIESLGKLAFDQLQKGNLIFYESDLIECGINITAASVYSGVFTQIFKEERGLYQDKVFCFIHLSVQEFLAALHVHLTFINSGVNLLSEQEQSTSWWSDVFGGKSTRFYQSAVDKALQSPNGHLDLFLRFLLGLSLKTNQKLLRCLQTQTGRSSKTNQETVEYMKKKISENLSPERSINLFHCLNELNDRSLVEEIQQSLSSGRLSTDELSPAQWSALVFILLSSEKDLDVFDLKKYSASEEALLRLLPVVKASNKALLSDCNLSERSCEALSSVLSSQSSSLKELDLSNNNLQDSGVKLLSAELKSPHCVLETLRLGGCNLSERSCEALSSVLSSQSSSLRELDLSNNNLQDSGVKLLSAELKSPHCVLETLRLSVCNLSEKSCEALSSVLSSQSSSLRELDLSNNNLQDSGVKLLSAELKSPHCGLETLRLSGCLITEEGCTSLASALDSNPSHLRELDLSYNHPGDSGVKQLSARLEDPGWRLDTLRVEPAGVRWLTPGPWRYSCELTVDTNTVSRNIKLSDNNRKMTYVEEDQSYPDHPERFETWCPQLLCRTGLTGRCYWEVEWRGNVSISVSYRRIRRRGDIKDCWFGWNDQSWRLECSDDGCYSVSHNNRETDISPSSSSSSSLLLLLLLLLLW</sequence>
<dbReference type="Pfam" id="PF05729">
    <property type="entry name" value="NACHT"/>
    <property type="match status" value="1"/>
</dbReference>
<proteinExistence type="predicted"/>
<dbReference type="InterPro" id="IPR032675">
    <property type="entry name" value="LRR_dom_sf"/>
</dbReference>
<evidence type="ECO:0000256" key="1">
    <source>
        <dbReference type="ARBA" id="ARBA00004496"/>
    </source>
</evidence>
<dbReference type="InterPro" id="IPR051261">
    <property type="entry name" value="NLR"/>
</dbReference>
<evidence type="ECO:0000256" key="3">
    <source>
        <dbReference type="ARBA" id="ARBA00022614"/>
    </source>
</evidence>
<dbReference type="InterPro" id="IPR006574">
    <property type="entry name" value="PRY"/>
</dbReference>
<accession>A0A671WKQ1</accession>
<dbReference type="OMA" id="CVEHERQ"/>
<dbReference type="Pfam" id="PF13516">
    <property type="entry name" value="LRR_6"/>
    <property type="match status" value="4"/>
</dbReference>
<feature type="domain" description="NACHT" evidence="8">
    <location>
        <begin position="1"/>
        <end position="130"/>
    </location>
</feature>
<keyword evidence="4" id="KW-0677">Repeat</keyword>
<evidence type="ECO:0000259" key="7">
    <source>
        <dbReference type="PROSITE" id="PS50188"/>
    </source>
</evidence>
<dbReference type="InterPro" id="IPR013320">
    <property type="entry name" value="ConA-like_dom_sf"/>
</dbReference>
<evidence type="ECO:0000256" key="5">
    <source>
        <dbReference type="ARBA" id="ARBA00022741"/>
    </source>
</evidence>
<dbReference type="SMART" id="SM00368">
    <property type="entry name" value="LRR_RI"/>
    <property type="match status" value="8"/>
</dbReference>
<name>A0A671WKQ1_SPAAU</name>
<dbReference type="GO" id="GO:0005737">
    <property type="term" value="C:cytoplasm"/>
    <property type="evidence" value="ECO:0007669"/>
    <property type="project" value="UniProtKB-SubCell"/>
</dbReference>
<dbReference type="InterPro" id="IPR041267">
    <property type="entry name" value="NLRP_HD2"/>
</dbReference>
<dbReference type="SUPFAM" id="SSF49899">
    <property type="entry name" value="Concanavalin A-like lectins/glucanases"/>
    <property type="match status" value="1"/>
</dbReference>
<dbReference type="PROSITE" id="PS50188">
    <property type="entry name" value="B302_SPRY"/>
    <property type="match status" value="1"/>
</dbReference>
<evidence type="ECO:0008006" key="11">
    <source>
        <dbReference type="Google" id="ProtNLM"/>
    </source>
</evidence>
<dbReference type="PANTHER" id="PTHR24106">
    <property type="entry name" value="NACHT, LRR AND CARD DOMAINS-CONTAINING"/>
    <property type="match status" value="1"/>
</dbReference>
<evidence type="ECO:0000313" key="10">
    <source>
        <dbReference type="Proteomes" id="UP000472265"/>
    </source>
</evidence>
<dbReference type="SMART" id="SM00589">
    <property type="entry name" value="PRY"/>
    <property type="match status" value="1"/>
</dbReference>
<evidence type="ECO:0000256" key="6">
    <source>
        <dbReference type="ARBA" id="ARBA00022840"/>
    </source>
</evidence>
<dbReference type="AlphaFoldDB" id="A0A671WKQ1"/>
<dbReference type="Ensembl" id="ENSSAUT00010039176.1">
    <property type="protein sequence ID" value="ENSSAUP00010037196.1"/>
    <property type="gene ID" value="ENSSAUG00010015709.1"/>
</dbReference>
<keyword evidence="3" id="KW-0433">Leucine-rich repeat</keyword>
<dbReference type="Gene3D" id="3.80.10.10">
    <property type="entry name" value="Ribonuclease Inhibitor"/>
    <property type="match status" value="1"/>
</dbReference>
<dbReference type="Gene3D" id="3.40.50.300">
    <property type="entry name" value="P-loop containing nucleotide triphosphate hydrolases"/>
    <property type="match status" value="1"/>
</dbReference>
<keyword evidence="10" id="KW-1185">Reference proteome</keyword>
<reference evidence="9" key="1">
    <citation type="submission" date="2025-08" db="UniProtKB">
        <authorList>
            <consortium name="Ensembl"/>
        </authorList>
    </citation>
    <scope>IDENTIFICATION</scope>
</reference>
<dbReference type="PROSITE" id="PS51450">
    <property type="entry name" value="LRR"/>
    <property type="match status" value="3"/>
</dbReference>
<dbReference type="GO" id="GO:0005524">
    <property type="term" value="F:ATP binding"/>
    <property type="evidence" value="ECO:0007669"/>
    <property type="project" value="UniProtKB-KW"/>
</dbReference>
<dbReference type="InterPro" id="IPR001611">
    <property type="entry name" value="Leu-rich_rpt"/>
</dbReference>
<dbReference type="Pfam" id="PF17779">
    <property type="entry name" value="WHD_NOD2"/>
    <property type="match status" value="1"/>
</dbReference>
<dbReference type="SUPFAM" id="SSF52047">
    <property type="entry name" value="RNI-like"/>
    <property type="match status" value="1"/>
</dbReference>
<dbReference type="FunFam" id="3.40.50.300:FF:001524">
    <property type="entry name" value="Si:dkey-126g1.7"/>
    <property type="match status" value="1"/>
</dbReference>
<feature type="domain" description="B30.2/SPRY" evidence="7">
    <location>
        <begin position="737"/>
        <end position="888"/>
    </location>
</feature>
<dbReference type="Proteomes" id="UP000472265">
    <property type="component" value="Unassembled WGS sequence"/>
</dbReference>
<comment type="subcellular location">
    <subcellularLocation>
        <location evidence="1">Cytoplasm</location>
    </subcellularLocation>
</comment>
<dbReference type="GeneTree" id="ENSGT01120000271898"/>
<dbReference type="FunFam" id="3.80.10.10:FF:000100">
    <property type="entry name" value="Si:dkey-11n14.1"/>
    <property type="match status" value="2"/>
</dbReference>
<dbReference type="Pfam" id="PF13765">
    <property type="entry name" value="PRY"/>
    <property type="match status" value="1"/>
</dbReference>
<evidence type="ECO:0000259" key="8">
    <source>
        <dbReference type="PROSITE" id="PS50837"/>
    </source>
</evidence>
<evidence type="ECO:0000313" key="9">
    <source>
        <dbReference type="Ensembl" id="ENSSAUP00010037196.1"/>
    </source>
</evidence>
<dbReference type="InterPro" id="IPR027417">
    <property type="entry name" value="P-loop_NTPase"/>
</dbReference>
<evidence type="ECO:0000256" key="4">
    <source>
        <dbReference type="ARBA" id="ARBA00022737"/>
    </source>
</evidence>
<protein>
    <recommendedName>
        <fullName evidence="11">NACHT domain-containing protein</fullName>
    </recommendedName>
</protein>
<dbReference type="InterPro" id="IPR007111">
    <property type="entry name" value="NACHT_NTPase"/>
</dbReference>